<dbReference type="PROSITE" id="PS51187">
    <property type="entry name" value="AUTOINDUCER_SYNTH_2"/>
    <property type="match status" value="1"/>
</dbReference>
<dbReference type="SUPFAM" id="SSF55729">
    <property type="entry name" value="Acyl-CoA N-acyltransferases (Nat)"/>
    <property type="match status" value="1"/>
</dbReference>
<evidence type="ECO:0000256" key="2">
    <source>
        <dbReference type="ARBA" id="ARBA00018768"/>
    </source>
</evidence>
<dbReference type="PRINTS" id="PR01549">
    <property type="entry name" value="AUTOINDCRSYN"/>
</dbReference>
<comment type="catalytic activity">
    <reaction evidence="7 9">
        <text>a fatty acyl-[ACP] + S-adenosyl-L-methionine = an N-acyl-L-homoserine lactone + S-methyl-5'-thioadenosine + holo-[ACP] + H(+)</text>
        <dbReference type="Rhea" id="RHEA:10096"/>
        <dbReference type="Rhea" id="RHEA-COMP:9685"/>
        <dbReference type="Rhea" id="RHEA-COMP:14125"/>
        <dbReference type="ChEBI" id="CHEBI:15378"/>
        <dbReference type="ChEBI" id="CHEBI:17509"/>
        <dbReference type="ChEBI" id="CHEBI:55474"/>
        <dbReference type="ChEBI" id="CHEBI:59789"/>
        <dbReference type="ChEBI" id="CHEBI:64479"/>
        <dbReference type="ChEBI" id="CHEBI:138651"/>
        <dbReference type="EC" id="2.3.1.184"/>
    </reaction>
</comment>
<evidence type="ECO:0000256" key="6">
    <source>
        <dbReference type="ARBA" id="ARBA00022929"/>
    </source>
</evidence>
<evidence type="ECO:0000313" key="10">
    <source>
        <dbReference type="EMBL" id="SFM97545.1"/>
    </source>
</evidence>
<proteinExistence type="inferred from homology"/>
<dbReference type="PROSITE" id="PS00949">
    <property type="entry name" value="AUTOINDUCER_SYNTH_1"/>
    <property type="match status" value="1"/>
</dbReference>
<keyword evidence="3 8" id="KW-0673">Quorum sensing</keyword>
<keyword evidence="11" id="KW-1185">Reference proteome</keyword>
<keyword evidence="4 9" id="KW-0808">Transferase</keyword>
<dbReference type="EC" id="2.3.1.184" evidence="1 9"/>
<dbReference type="GO" id="GO:0009372">
    <property type="term" value="P:quorum sensing"/>
    <property type="evidence" value="ECO:0007669"/>
    <property type="project" value="UniProtKB-UniRule"/>
</dbReference>
<evidence type="ECO:0000256" key="7">
    <source>
        <dbReference type="ARBA" id="ARBA00048576"/>
    </source>
</evidence>
<evidence type="ECO:0000256" key="5">
    <source>
        <dbReference type="ARBA" id="ARBA00022691"/>
    </source>
</evidence>
<dbReference type="Proteomes" id="UP000242222">
    <property type="component" value="Unassembled WGS sequence"/>
</dbReference>
<dbReference type="PANTHER" id="PTHR39322">
    <property type="entry name" value="ACYL-HOMOSERINE-LACTONE SYNTHASE"/>
    <property type="match status" value="1"/>
</dbReference>
<evidence type="ECO:0000256" key="9">
    <source>
        <dbReference type="RuleBase" id="RU361135"/>
    </source>
</evidence>
<dbReference type="InterPro" id="IPR016181">
    <property type="entry name" value="Acyl_CoA_acyltransferase"/>
</dbReference>
<dbReference type="GO" id="GO:0007165">
    <property type="term" value="P:signal transduction"/>
    <property type="evidence" value="ECO:0007669"/>
    <property type="project" value="TreeGrafter"/>
</dbReference>
<dbReference type="AlphaFoldDB" id="A0A1I4V8R6"/>
<evidence type="ECO:0000256" key="4">
    <source>
        <dbReference type="ARBA" id="ARBA00022679"/>
    </source>
</evidence>
<dbReference type="OrthoDB" id="6169313at2"/>
<protein>
    <recommendedName>
        <fullName evidence="2 9">Acyl-homoserine-lactone synthase</fullName>
        <ecNumber evidence="1 9">2.3.1.184</ecNumber>
    </recommendedName>
    <alternativeName>
        <fullName evidence="9">Autoinducer synthesis protein</fullName>
    </alternativeName>
</protein>
<keyword evidence="6 8" id="KW-0071">Autoinducer synthesis</keyword>
<keyword evidence="5 9" id="KW-0949">S-adenosyl-L-methionine</keyword>
<dbReference type="Pfam" id="PF00765">
    <property type="entry name" value="Autoind_synth"/>
    <property type="match status" value="1"/>
</dbReference>
<evidence type="ECO:0000256" key="3">
    <source>
        <dbReference type="ARBA" id="ARBA00022654"/>
    </source>
</evidence>
<dbReference type="RefSeq" id="WP_092874930.1">
    <property type="nucleotide sequence ID" value="NZ_FOVC01000001.1"/>
</dbReference>
<accession>A0A1I4V8R6</accession>
<sequence length="232" mass="27135">MLNIKTSSLNHTEDHMIHVSDKKFDDLSSDKLKCLYVLRKKTFYDRLKWQVSCELNMEFDKYDNSNTKYILGELKGDILFGVRLIELNNDNMISEVFSPYFDDINIPFGNFIEASRLFIDKDVTKKHNLFGKGLSLILFISMINFVRKSQYEAMYSIVSKQMYTIFKRAQWNVKIISEGISEKNETIYFIAMPTNQENIYNLINKLMMTSNVDEKKLTEWPIAIDPDLLVGG</sequence>
<dbReference type="Gene3D" id="3.40.630.30">
    <property type="match status" value="1"/>
</dbReference>
<gene>
    <name evidence="10" type="ORF">SAMN05216516_101613</name>
</gene>
<evidence type="ECO:0000256" key="1">
    <source>
        <dbReference type="ARBA" id="ARBA00012340"/>
    </source>
</evidence>
<dbReference type="STRING" id="1367852.SAMN05216516_101613"/>
<dbReference type="PANTHER" id="PTHR39322:SF1">
    <property type="entry name" value="ISOVALERYL-HOMOSERINE LACTONE SYNTHASE"/>
    <property type="match status" value="1"/>
</dbReference>
<comment type="similarity">
    <text evidence="8 9">Belongs to the autoinducer synthase family.</text>
</comment>
<dbReference type="InterPro" id="IPR001690">
    <property type="entry name" value="Autoind_synthase"/>
</dbReference>
<reference evidence="11" key="1">
    <citation type="submission" date="2016-10" db="EMBL/GenBank/DDBJ databases">
        <authorList>
            <person name="Varghese N."/>
            <person name="Submissions S."/>
        </authorList>
    </citation>
    <scope>NUCLEOTIDE SEQUENCE [LARGE SCALE GENOMIC DNA]</scope>
    <source>
        <strain evidence="11">N6PO6</strain>
    </source>
</reference>
<organism evidence="10 11">
    <name type="scientific">Izhakiella capsodis</name>
    <dbReference type="NCBI Taxonomy" id="1367852"/>
    <lineage>
        <taxon>Bacteria</taxon>
        <taxon>Pseudomonadati</taxon>
        <taxon>Pseudomonadota</taxon>
        <taxon>Gammaproteobacteria</taxon>
        <taxon>Enterobacterales</taxon>
        <taxon>Erwiniaceae</taxon>
        <taxon>Izhakiella</taxon>
    </lineage>
</organism>
<dbReference type="GO" id="GO:0061579">
    <property type="term" value="F:N-acyl homoserine lactone synthase activity"/>
    <property type="evidence" value="ECO:0007669"/>
    <property type="project" value="UniProtKB-UniRule"/>
</dbReference>
<name>A0A1I4V8R6_9GAMM</name>
<evidence type="ECO:0000313" key="11">
    <source>
        <dbReference type="Proteomes" id="UP000242222"/>
    </source>
</evidence>
<dbReference type="EMBL" id="FOVC01000001">
    <property type="protein sequence ID" value="SFM97545.1"/>
    <property type="molecule type" value="Genomic_DNA"/>
</dbReference>
<evidence type="ECO:0000256" key="8">
    <source>
        <dbReference type="PROSITE-ProRule" id="PRU00533"/>
    </source>
</evidence>
<dbReference type="InterPro" id="IPR018311">
    <property type="entry name" value="Autoind_synth_CS"/>
</dbReference>